<dbReference type="InterPro" id="IPR021333">
    <property type="entry name" value="DUF2946"/>
</dbReference>
<keyword evidence="2" id="KW-1185">Reference proteome</keyword>
<evidence type="ECO:0000313" key="2">
    <source>
        <dbReference type="Proteomes" id="UP001068379"/>
    </source>
</evidence>
<protein>
    <submittedName>
        <fullName evidence="1">DUF2946 family protein</fullName>
    </submittedName>
</protein>
<sequence>MKPPPPRRPLRALCPLWVWTLCLALVLRALVPSGTMPDFGNRDGFFPGLVLCPVQNPGVPVGGHHRSDDLPRSHASPLCLLVQHAGGSPLPGAAPTLASAAPAAVAPVSPGISAPAARRVRRVPLGSRAPPLPFIRT</sequence>
<organism evidence="1 2">
    <name type="scientific">Castellaniella denitrificans</name>
    <dbReference type="NCBI Taxonomy" id="56119"/>
    <lineage>
        <taxon>Bacteria</taxon>
        <taxon>Pseudomonadati</taxon>
        <taxon>Pseudomonadota</taxon>
        <taxon>Betaproteobacteria</taxon>
        <taxon>Burkholderiales</taxon>
        <taxon>Alcaligenaceae</taxon>
        <taxon>Castellaniella</taxon>
    </lineage>
</organism>
<dbReference type="RefSeq" id="WP_269359755.1">
    <property type="nucleotide sequence ID" value="NZ_JAPWHE010000010.1"/>
</dbReference>
<evidence type="ECO:0000313" key="1">
    <source>
        <dbReference type="EMBL" id="MCZ4330827.1"/>
    </source>
</evidence>
<accession>A0ABT4M672</accession>
<dbReference type="Pfam" id="PF11162">
    <property type="entry name" value="DUF2946"/>
    <property type="match status" value="1"/>
</dbReference>
<comment type="caution">
    <text evidence="1">The sequence shown here is derived from an EMBL/GenBank/DDBJ whole genome shotgun (WGS) entry which is preliminary data.</text>
</comment>
<name>A0ABT4M672_9BURK</name>
<dbReference type="EMBL" id="JAPWHE010000010">
    <property type="protein sequence ID" value="MCZ4330827.1"/>
    <property type="molecule type" value="Genomic_DNA"/>
</dbReference>
<dbReference type="Proteomes" id="UP001068379">
    <property type="component" value="Unassembled WGS sequence"/>
</dbReference>
<reference evidence="1" key="1">
    <citation type="submission" date="2022-12" db="EMBL/GenBank/DDBJ databases">
        <title>Bacterial isolates from different developmental stages of Nematostella vectensis.</title>
        <authorList>
            <person name="Fraune S."/>
        </authorList>
    </citation>
    <scope>NUCLEOTIDE SEQUENCE</scope>
    <source>
        <strain evidence="1">G21619-S1</strain>
    </source>
</reference>
<proteinExistence type="predicted"/>
<gene>
    <name evidence="1" type="ORF">O4H32_12820</name>
</gene>